<dbReference type="SMART" id="SM00448">
    <property type="entry name" value="REC"/>
    <property type="match status" value="1"/>
</dbReference>
<dbReference type="SUPFAM" id="SSF52172">
    <property type="entry name" value="CheY-like"/>
    <property type="match status" value="1"/>
</dbReference>
<evidence type="ECO:0000256" key="4">
    <source>
        <dbReference type="ARBA" id="ARBA00023163"/>
    </source>
</evidence>
<organism evidence="8 9">
    <name type="scientific">Draconibacterium sediminis</name>
    <dbReference type="NCBI Taxonomy" id="1544798"/>
    <lineage>
        <taxon>Bacteria</taxon>
        <taxon>Pseudomonadati</taxon>
        <taxon>Bacteroidota</taxon>
        <taxon>Bacteroidia</taxon>
        <taxon>Marinilabiliales</taxon>
        <taxon>Prolixibacteraceae</taxon>
        <taxon>Draconibacterium</taxon>
    </lineage>
</organism>
<protein>
    <recommendedName>
        <fullName evidence="10">LuxR family transcriptional regulator</fullName>
    </recommendedName>
</protein>
<evidence type="ECO:0000256" key="5">
    <source>
        <dbReference type="PROSITE-ProRule" id="PRU00169"/>
    </source>
</evidence>
<dbReference type="InterPro" id="IPR016032">
    <property type="entry name" value="Sig_transdc_resp-reg_C-effctor"/>
</dbReference>
<dbReference type="PANTHER" id="PTHR43214">
    <property type="entry name" value="TWO-COMPONENT RESPONSE REGULATOR"/>
    <property type="match status" value="1"/>
</dbReference>
<dbReference type="InterPro" id="IPR011006">
    <property type="entry name" value="CheY-like_superfamily"/>
</dbReference>
<dbReference type="PANTHER" id="PTHR43214:SF41">
    <property type="entry name" value="NITRATE_NITRITE RESPONSE REGULATOR PROTEIN NARP"/>
    <property type="match status" value="1"/>
</dbReference>
<evidence type="ECO:0000259" key="7">
    <source>
        <dbReference type="PROSITE" id="PS50110"/>
    </source>
</evidence>
<keyword evidence="9" id="KW-1185">Reference proteome</keyword>
<evidence type="ECO:0000256" key="2">
    <source>
        <dbReference type="ARBA" id="ARBA00023015"/>
    </source>
</evidence>
<dbReference type="PROSITE" id="PS50043">
    <property type="entry name" value="HTH_LUXR_2"/>
    <property type="match status" value="1"/>
</dbReference>
<dbReference type="PROSITE" id="PS50110">
    <property type="entry name" value="RESPONSE_REGULATORY"/>
    <property type="match status" value="1"/>
</dbReference>
<keyword evidence="3" id="KW-0238">DNA-binding</keyword>
<feature type="modified residue" description="4-aspartylphosphate" evidence="5">
    <location>
        <position position="55"/>
    </location>
</feature>
<feature type="domain" description="HTH luxR-type" evidence="6">
    <location>
        <begin position="145"/>
        <end position="210"/>
    </location>
</feature>
<dbReference type="OrthoDB" id="965844at2"/>
<proteinExistence type="predicted"/>
<evidence type="ECO:0000313" key="9">
    <source>
        <dbReference type="Proteomes" id="UP000032544"/>
    </source>
</evidence>
<dbReference type="InterPro" id="IPR000792">
    <property type="entry name" value="Tscrpt_reg_LuxR_C"/>
</dbReference>
<gene>
    <name evidence="8" type="ORF">LH29_07480</name>
</gene>
<dbReference type="GO" id="GO:0006355">
    <property type="term" value="P:regulation of DNA-templated transcription"/>
    <property type="evidence" value="ECO:0007669"/>
    <property type="project" value="InterPro"/>
</dbReference>
<dbReference type="Gene3D" id="3.40.50.2300">
    <property type="match status" value="1"/>
</dbReference>
<accession>A0A0D8JEA9</accession>
<feature type="domain" description="Response regulatory" evidence="7">
    <location>
        <begin position="4"/>
        <end position="120"/>
    </location>
</feature>
<dbReference type="GO" id="GO:0003677">
    <property type="term" value="F:DNA binding"/>
    <property type="evidence" value="ECO:0007669"/>
    <property type="project" value="UniProtKB-KW"/>
</dbReference>
<evidence type="ECO:0008006" key="10">
    <source>
        <dbReference type="Google" id="ProtNLM"/>
    </source>
</evidence>
<evidence type="ECO:0000259" key="6">
    <source>
        <dbReference type="PROSITE" id="PS50043"/>
    </source>
</evidence>
<dbReference type="AlphaFoldDB" id="A0A0D8JEA9"/>
<dbReference type="RefSeq" id="WP_045027195.1">
    <property type="nucleotide sequence ID" value="NZ_CAJXKZ010000002.1"/>
</dbReference>
<dbReference type="PRINTS" id="PR00038">
    <property type="entry name" value="HTHLUXR"/>
</dbReference>
<dbReference type="Proteomes" id="UP000032544">
    <property type="component" value="Unassembled WGS sequence"/>
</dbReference>
<dbReference type="PROSITE" id="PS00622">
    <property type="entry name" value="HTH_LUXR_1"/>
    <property type="match status" value="1"/>
</dbReference>
<dbReference type="Pfam" id="PF00072">
    <property type="entry name" value="Response_reg"/>
    <property type="match status" value="1"/>
</dbReference>
<dbReference type="CDD" id="cd06170">
    <property type="entry name" value="LuxR_C_like"/>
    <property type="match status" value="1"/>
</dbReference>
<evidence type="ECO:0000256" key="1">
    <source>
        <dbReference type="ARBA" id="ARBA00022553"/>
    </source>
</evidence>
<dbReference type="CDD" id="cd17535">
    <property type="entry name" value="REC_NarL-like"/>
    <property type="match status" value="1"/>
</dbReference>
<dbReference type="EMBL" id="JRHC01000001">
    <property type="protein sequence ID" value="KJF45222.1"/>
    <property type="molecule type" value="Genomic_DNA"/>
</dbReference>
<dbReference type="STRING" id="1544798.LH29_07480"/>
<dbReference type="GO" id="GO:0000160">
    <property type="term" value="P:phosphorelay signal transduction system"/>
    <property type="evidence" value="ECO:0007669"/>
    <property type="project" value="InterPro"/>
</dbReference>
<keyword evidence="4" id="KW-0804">Transcription</keyword>
<keyword evidence="2" id="KW-0805">Transcription regulation</keyword>
<dbReference type="InterPro" id="IPR039420">
    <property type="entry name" value="WalR-like"/>
</dbReference>
<dbReference type="InterPro" id="IPR001789">
    <property type="entry name" value="Sig_transdc_resp-reg_receiver"/>
</dbReference>
<name>A0A0D8JEA9_9BACT</name>
<dbReference type="Pfam" id="PF00196">
    <property type="entry name" value="GerE"/>
    <property type="match status" value="1"/>
</dbReference>
<sequence>MKIKVIVADDHQLFREGLINLLHSADNIEVIAQAENGQDAIDKVEAFKPDVLLVDIAMEKINGIEATRILKDKMPEVKIIAVSMHSDKQYVKGMLEAGADGYLLKNCTYRQLTDAVNSVHDGKKFLSEDITEIVINGYLNSRADDNDSYSQLSDREKEIFLLFAEGKSTREIGDKLFISVKTVGTHKQNILEKLDLKTNSDLVKYALKKGLIQLD</sequence>
<dbReference type="InterPro" id="IPR058245">
    <property type="entry name" value="NreC/VraR/RcsB-like_REC"/>
</dbReference>
<keyword evidence="1 5" id="KW-0597">Phosphoprotein</keyword>
<evidence type="ECO:0000256" key="3">
    <source>
        <dbReference type="ARBA" id="ARBA00023125"/>
    </source>
</evidence>
<comment type="caution">
    <text evidence="8">The sequence shown here is derived from an EMBL/GenBank/DDBJ whole genome shotgun (WGS) entry which is preliminary data.</text>
</comment>
<reference evidence="8 9" key="1">
    <citation type="submission" date="2014-09" db="EMBL/GenBank/DDBJ databases">
        <title>Draft Genome Sequence of Draconibacterium sp. JN14CK-3.</title>
        <authorList>
            <person name="Dong C."/>
            <person name="Lai Q."/>
            <person name="Shao Z."/>
        </authorList>
    </citation>
    <scope>NUCLEOTIDE SEQUENCE [LARGE SCALE GENOMIC DNA]</scope>
    <source>
        <strain evidence="8 9">JN14CK-3</strain>
    </source>
</reference>
<dbReference type="SUPFAM" id="SSF46894">
    <property type="entry name" value="C-terminal effector domain of the bipartite response regulators"/>
    <property type="match status" value="1"/>
</dbReference>
<dbReference type="SMART" id="SM00421">
    <property type="entry name" value="HTH_LUXR"/>
    <property type="match status" value="1"/>
</dbReference>
<evidence type="ECO:0000313" key="8">
    <source>
        <dbReference type="EMBL" id="KJF45222.1"/>
    </source>
</evidence>